<organism evidence="2 3">
    <name type="scientific">Solea senegalensis</name>
    <name type="common">Senegalese sole</name>
    <dbReference type="NCBI Taxonomy" id="28829"/>
    <lineage>
        <taxon>Eukaryota</taxon>
        <taxon>Metazoa</taxon>
        <taxon>Chordata</taxon>
        <taxon>Craniata</taxon>
        <taxon>Vertebrata</taxon>
        <taxon>Euteleostomi</taxon>
        <taxon>Actinopterygii</taxon>
        <taxon>Neopterygii</taxon>
        <taxon>Teleostei</taxon>
        <taxon>Neoteleostei</taxon>
        <taxon>Acanthomorphata</taxon>
        <taxon>Carangaria</taxon>
        <taxon>Pleuronectiformes</taxon>
        <taxon>Pleuronectoidei</taxon>
        <taxon>Soleidae</taxon>
        <taxon>Solea</taxon>
    </lineage>
</organism>
<feature type="compositionally biased region" description="Basic residues" evidence="1">
    <location>
        <begin position="7"/>
        <end position="20"/>
    </location>
</feature>
<evidence type="ECO:0000256" key="1">
    <source>
        <dbReference type="SAM" id="MobiDB-lite"/>
    </source>
</evidence>
<dbReference type="EMBL" id="JAGKHQ010000019">
    <property type="protein sequence ID" value="KAG7482195.1"/>
    <property type="molecule type" value="Genomic_DNA"/>
</dbReference>
<reference evidence="2 3" key="1">
    <citation type="journal article" date="2021" name="Sci. Rep.">
        <title>Chromosome anchoring in Senegalese sole (Solea senegalensis) reveals sex-associated markers and genome rearrangements in flatfish.</title>
        <authorList>
            <person name="Guerrero-Cozar I."/>
            <person name="Gomez-Garrido J."/>
            <person name="Berbel C."/>
            <person name="Martinez-Blanch J.F."/>
            <person name="Alioto T."/>
            <person name="Claros M.G."/>
            <person name="Gagnaire P.A."/>
            <person name="Manchado M."/>
        </authorList>
    </citation>
    <scope>NUCLEOTIDE SEQUENCE [LARGE SCALE GENOMIC DNA]</scope>
    <source>
        <strain evidence="2">Sse05_10M</strain>
    </source>
</reference>
<feature type="region of interest" description="Disordered" evidence="1">
    <location>
        <begin position="1"/>
        <end position="21"/>
    </location>
</feature>
<protein>
    <submittedName>
        <fullName evidence="2">Histone H2B-like</fullName>
    </submittedName>
</protein>
<gene>
    <name evidence="2" type="ORF">JOB18_015348</name>
</gene>
<keyword evidence="3" id="KW-1185">Reference proteome</keyword>
<evidence type="ECO:0000313" key="2">
    <source>
        <dbReference type="EMBL" id="KAG7482195.1"/>
    </source>
</evidence>
<dbReference type="AlphaFoldDB" id="A0AAV6Q3L7"/>
<evidence type="ECO:0000313" key="3">
    <source>
        <dbReference type="Proteomes" id="UP000693946"/>
    </source>
</evidence>
<dbReference type="Proteomes" id="UP000693946">
    <property type="component" value="Linkage Group LG7"/>
</dbReference>
<proteinExistence type="predicted"/>
<name>A0AAV6Q3L7_SOLSE</name>
<accession>A0AAV6Q3L7</accession>
<sequence>MKAPVKATRRRPAQAKKRSRVYSSLMYRGRKEVSAAGTRAPDFLSSRLSFPTPVVLRLVSAEASRLSRSNRLKVVTVQEVHAAVALVQQRIGTRAAA</sequence>
<comment type="caution">
    <text evidence="2">The sequence shown here is derived from an EMBL/GenBank/DDBJ whole genome shotgun (WGS) entry which is preliminary data.</text>
</comment>